<evidence type="ECO:0000313" key="2">
    <source>
        <dbReference type="EMBL" id="OGD94157.1"/>
    </source>
</evidence>
<protein>
    <submittedName>
        <fullName evidence="2">Uncharacterized protein</fullName>
    </submittedName>
</protein>
<accession>A0A1F5GQV4</accession>
<evidence type="ECO:0000313" key="3">
    <source>
        <dbReference type="Proteomes" id="UP000178336"/>
    </source>
</evidence>
<dbReference type="EMBL" id="MFBN01000052">
    <property type="protein sequence ID" value="OGD94157.1"/>
    <property type="molecule type" value="Genomic_DNA"/>
</dbReference>
<dbReference type="AlphaFoldDB" id="A0A1F5GQV4"/>
<keyword evidence="1" id="KW-0812">Transmembrane</keyword>
<keyword evidence="1" id="KW-1133">Transmembrane helix</keyword>
<organism evidence="2 3">
    <name type="scientific">Candidatus Curtissbacteria bacterium RIFCSPLOWO2_01_FULL_37_9</name>
    <dbReference type="NCBI Taxonomy" id="1797724"/>
    <lineage>
        <taxon>Bacteria</taxon>
        <taxon>Candidatus Curtissiibacteriota</taxon>
    </lineage>
</organism>
<evidence type="ECO:0000256" key="1">
    <source>
        <dbReference type="SAM" id="Phobius"/>
    </source>
</evidence>
<gene>
    <name evidence="2" type="ORF">A3A48_02760</name>
</gene>
<name>A0A1F5GQV4_9BACT</name>
<reference evidence="2 3" key="1">
    <citation type="journal article" date="2016" name="Nat. Commun.">
        <title>Thousands of microbial genomes shed light on interconnected biogeochemical processes in an aquifer system.</title>
        <authorList>
            <person name="Anantharaman K."/>
            <person name="Brown C.T."/>
            <person name="Hug L.A."/>
            <person name="Sharon I."/>
            <person name="Castelle C.J."/>
            <person name="Probst A.J."/>
            <person name="Thomas B.C."/>
            <person name="Singh A."/>
            <person name="Wilkins M.J."/>
            <person name="Karaoz U."/>
            <person name="Brodie E.L."/>
            <person name="Williams K.H."/>
            <person name="Hubbard S.S."/>
            <person name="Banfield J.F."/>
        </authorList>
    </citation>
    <scope>NUCLEOTIDE SEQUENCE [LARGE SCALE GENOMIC DNA]</scope>
</reference>
<proteinExistence type="predicted"/>
<keyword evidence="1" id="KW-0472">Membrane</keyword>
<dbReference type="Proteomes" id="UP000178336">
    <property type="component" value="Unassembled WGS sequence"/>
</dbReference>
<feature type="transmembrane region" description="Helical" evidence="1">
    <location>
        <begin position="93"/>
        <end position="114"/>
    </location>
</feature>
<sequence length="304" mass="34414">MMKLMPQKQYFQVIYDGPALKSNEMDVRDLAPALLAISDALEESNRVVYGDKTKVQVNVRGSFKNGSFGVDFSVIQGGIDGITSLFNSEQANAAANLLTILGFSGTAGLIGLLFKLRNRKIKKVTKEGDDKATLEVEDEKIETSQKIIALFSNIKVRNSIQKIITEPLSKEGVNSFKIKKDRNVTEIKEEEKDYFGLSDIPDEPLEDQVRDVYLKATAITFIEGNKWKFSDGTNEFFATVKDEKFAKDVQENKITFSKDDTFKVKLREKQWISDTGLKTEHEIEEVLEHRSAAKQIRLPFEEKK</sequence>
<comment type="caution">
    <text evidence="2">The sequence shown here is derived from an EMBL/GenBank/DDBJ whole genome shotgun (WGS) entry which is preliminary data.</text>
</comment>